<dbReference type="HOGENOM" id="CLU_066192_4_7_4"/>
<protein>
    <submittedName>
        <fullName evidence="2">Transcriptional regulator, XRE family</fullName>
    </submittedName>
</protein>
<gene>
    <name evidence="2" type="ordered locus">BamMC406_6630</name>
</gene>
<dbReference type="CDD" id="cd00093">
    <property type="entry name" value="HTH_XRE"/>
    <property type="match status" value="1"/>
</dbReference>
<dbReference type="EMBL" id="CP001028">
    <property type="protein sequence ID" value="ACB69046.1"/>
    <property type="molecule type" value="Genomic_DNA"/>
</dbReference>
<sequence>MPALPITDDDRAFFVALGERMAQFRKARGITQVQLATTLGVSQQTYQSYEVGRRRIQVSALADENLDLLMTWRETRRVSKSLTVLYDRVLYLLDDTLENIKQSRTSALPRPAGELSALLLQARRFNVDGAKTDETCDICI</sequence>
<name>B1Z6G9_BURA4</name>
<dbReference type="SMART" id="SM00530">
    <property type="entry name" value="HTH_XRE"/>
    <property type="match status" value="1"/>
</dbReference>
<organism evidence="2 3">
    <name type="scientific">Burkholderia ambifaria (strain MC40-6)</name>
    <dbReference type="NCBI Taxonomy" id="398577"/>
    <lineage>
        <taxon>Bacteria</taxon>
        <taxon>Pseudomonadati</taxon>
        <taxon>Pseudomonadota</taxon>
        <taxon>Betaproteobacteria</taxon>
        <taxon>Burkholderiales</taxon>
        <taxon>Burkholderiaceae</taxon>
        <taxon>Burkholderia</taxon>
        <taxon>Burkholderia cepacia complex</taxon>
    </lineage>
</organism>
<dbReference type="Proteomes" id="UP000001680">
    <property type="component" value="Plasmid pBMC401"/>
</dbReference>
<dbReference type="AlphaFoldDB" id="B1Z6G9"/>
<evidence type="ECO:0000313" key="2">
    <source>
        <dbReference type="EMBL" id="ACB69046.1"/>
    </source>
</evidence>
<geneLocation type="plasmid" evidence="2 3">
    <name>pBMC401</name>
</geneLocation>
<dbReference type="KEGG" id="bac:BamMC406_6630"/>
<dbReference type="InterPro" id="IPR010982">
    <property type="entry name" value="Lambda_DNA-bd_dom_sf"/>
</dbReference>
<dbReference type="PROSITE" id="PS50943">
    <property type="entry name" value="HTH_CROC1"/>
    <property type="match status" value="1"/>
</dbReference>
<dbReference type="Pfam" id="PF01381">
    <property type="entry name" value="HTH_3"/>
    <property type="match status" value="1"/>
</dbReference>
<dbReference type="SUPFAM" id="SSF47413">
    <property type="entry name" value="lambda repressor-like DNA-binding domains"/>
    <property type="match status" value="1"/>
</dbReference>
<keyword evidence="2" id="KW-0614">Plasmid</keyword>
<accession>B1Z6G9</accession>
<evidence type="ECO:0000259" key="1">
    <source>
        <dbReference type="PROSITE" id="PS50943"/>
    </source>
</evidence>
<dbReference type="InterPro" id="IPR001387">
    <property type="entry name" value="Cro/C1-type_HTH"/>
</dbReference>
<evidence type="ECO:0000313" key="3">
    <source>
        <dbReference type="Proteomes" id="UP000001680"/>
    </source>
</evidence>
<reference evidence="3" key="1">
    <citation type="submission" date="2008-04" db="EMBL/GenBank/DDBJ databases">
        <title>Complete sequence of plasmid 1 of Burkholderia ambifaria MC40-6.</title>
        <authorList>
            <person name="Copeland A."/>
            <person name="Lucas S."/>
            <person name="Lapidus A."/>
            <person name="Glavina del Rio T."/>
            <person name="Dalin E."/>
            <person name="Tice H."/>
            <person name="Pitluck S."/>
            <person name="Chain P."/>
            <person name="Malfatti S."/>
            <person name="Shin M."/>
            <person name="Vergez L."/>
            <person name="Lang D."/>
            <person name="Schmutz J."/>
            <person name="Larimer F."/>
            <person name="Land M."/>
            <person name="Hauser L."/>
            <person name="Kyrpides N."/>
            <person name="Lykidis A."/>
            <person name="Ramette A."/>
            <person name="Konstantinidis K."/>
            <person name="Tiedje J."/>
            <person name="Richardson P."/>
        </authorList>
    </citation>
    <scope>NUCLEOTIDE SEQUENCE [LARGE SCALE GENOMIC DNA]</scope>
    <source>
        <strain evidence="3">MC40-6</strain>
        <plasmid evidence="3">Plasmid pBMC401</plasmid>
    </source>
</reference>
<feature type="domain" description="HTH cro/C1-type" evidence="1">
    <location>
        <begin position="21"/>
        <end position="61"/>
    </location>
</feature>
<dbReference type="Gene3D" id="1.10.260.40">
    <property type="entry name" value="lambda repressor-like DNA-binding domains"/>
    <property type="match status" value="1"/>
</dbReference>
<proteinExistence type="predicted"/>
<dbReference type="GO" id="GO:0003677">
    <property type="term" value="F:DNA binding"/>
    <property type="evidence" value="ECO:0007669"/>
    <property type="project" value="InterPro"/>
</dbReference>